<comment type="caution">
    <text evidence="2">The sequence shown here is derived from an EMBL/GenBank/DDBJ whole genome shotgun (WGS) entry which is preliminary data.</text>
</comment>
<evidence type="ECO:0000313" key="3">
    <source>
        <dbReference type="Proteomes" id="UP000027931"/>
    </source>
</evidence>
<feature type="region of interest" description="Disordered" evidence="1">
    <location>
        <begin position="101"/>
        <end position="139"/>
    </location>
</feature>
<organism evidence="2 3">
    <name type="scientific">Tumebacillus flagellatus</name>
    <dbReference type="NCBI Taxonomy" id="1157490"/>
    <lineage>
        <taxon>Bacteria</taxon>
        <taxon>Bacillati</taxon>
        <taxon>Bacillota</taxon>
        <taxon>Bacilli</taxon>
        <taxon>Bacillales</taxon>
        <taxon>Alicyclobacillaceae</taxon>
        <taxon>Tumebacillus</taxon>
    </lineage>
</organism>
<dbReference type="RefSeq" id="WP_052035873.1">
    <property type="nucleotide sequence ID" value="NZ_JMIR01000002.1"/>
</dbReference>
<sequence>MQTEAIAKLRAEMEAARDNEYIQYIGEVLVGFIDQNPDTAEKFIAEDKTIANNLAAMRDEAKKKQKNGMAMLSPVEGMRIVLKYFGVESAPTVPNPLAELSAATPKTEAAPATTPETPKPVTSTPQKTARFSASLDDLL</sequence>
<dbReference type="OrthoDB" id="2375727at2"/>
<keyword evidence="3" id="KW-1185">Reference proteome</keyword>
<reference evidence="2 3" key="1">
    <citation type="journal article" date="2013" name="Int. J. Syst. Evol. Microbiol.">
        <title>Tumebacillus flagellatus sp. nov., an alpha-amylase/pullulanase-producing bacterium isolated from cassava wastewater.</title>
        <authorList>
            <person name="Wang Q."/>
            <person name="Xie N."/>
            <person name="Qin Y."/>
            <person name="Shen N."/>
            <person name="Zhu J."/>
            <person name="Mi H."/>
            <person name="Huang R."/>
        </authorList>
    </citation>
    <scope>NUCLEOTIDE SEQUENCE [LARGE SCALE GENOMIC DNA]</scope>
    <source>
        <strain evidence="2 3">GST4</strain>
    </source>
</reference>
<feature type="compositionally biased region" description="Low complexity" evidence="1">
    <location>
        <begin position="102"/>
        <end position="120"/>
    </location>
</feature>
<evidence type="ECO:0000256" key="1">
    <source>
        <dbReference type="SAM" id="MobiDB-lite"/>
    </source>
</evidence>
<protein>
    <submittedName>
        <fullName evidence="2">Uncharacterized protein</fullName>
    </submittedName>
</protein>
<proteinExistence type="predicted"/>
<dbReference type="AlphaFoldDB" id="A0A074LV05"/>
<evidence type="ECO:0000313" key="2">
    <source>
        <dbReference type="EMBL" id="KEO84779.1"/>
    </source>
</evidence>
<name>A0A074LV05_9BACL</name>
<dbReference type="eggNOG" id="ENOG5033045">
    <property type="taxonomic scope" value="Bacteria"/>
</dbReference>
<feature type="compositionally biased region" description="Polar residues" evidence="1">
    <location>
        <begin position="121"/>
        <end position="131"/>
    </location>
</feature>
<accession>A0A074LV05</accession>
<dbReference type="Proteomes" id="UP000027931">
    <property type="component" value="Unassembled WGS sequence"/>
</dbReference>
<dbReference type="STRING" id="1157490.EL26_01850"/>
<gene>
    <name evidence="2" type="ORF">EL26_01850</name>
</gene>
<dbReference type="EMBL" id="JMIR01000002">
    <property type="protein sequence ID" value="KEO84779.1"/>
    <property type="molecule type" value="Genomic_DNA"/>
</dbReference>